<sequence>MSKRLLFVSGSLLTCIILLSQCISRPSRKEDLRGQAFAGAATCMGCHKNVYDAWLASAHHHTSSPASATTVKGSFLSPDNIFRYANGEVLKMETLDSALYQSAYRNDTLRERHRFDIAIGSGTKAQTYLYWEADKYFQLPLSYLVPAASWANSPGFPADHPRFNRVIPSTCFGCHSSAVGIKDSKIEGVQLTETFEKNELVYGIDCERCHGAAAAHVEFQTAHPEEKQPKYITTFSSLNNQQRLDMCGLCHSGLKAPQKPAFTYKPGDPLSDYFFPATGKPAKPTEMDVHGTQYQLFTASQCAIRSTDMNCSSCHQPHTKETNDVATFSQRCMNCHTTEKHNFCSNKDMPAALLAANCIDCHMPALPSRGITLLTDGQSKPVPDFIRTHLISIYPEETKKVLAKWQEREKK</sequence>
<keyword evidence="4" id="KW-1185">Reference proteome</keyword>
<dbReference type="RefSeq" id="WP_089897488.1">
    <property type="nucleotide sequence ID" value="NZ_FOJG01000002.1"/>
</dbReference>
<protein>
    <submittedName>
        <fullName evidence="3">Cytochrome c554 and c-prime</fullName>
    </submittedName>
</protein>
<keyword evidence="1" id="KW-0732">Signal</keyword>
<dbReference type="InterPro" id="IPR023155">
    <property type="entry name" value="Cyt_c-552/4"/>
</dbReference>
<dbReference type="EMBL" id="FOJG01000002">
    <property type="protein sequence ID" value="SEW51043.1"/>
    <property type="molecule type" value="Genomic_DNA"/>
</dbReference>
<proteinExistence type="predicted"/>
<evidence type="ECO:0000256" key="1">
    <source>
        <dbReference type="ARBA" id="ARBA00022729"/>
    </source>
</evidence>
<dbReference type="AlphaFoldDB" id="A0A1I0S6F2"/>
<accession>A0A1I0S6F2</accession>
<dbReference type="Gene3D" id="1.10.1130.10">
    <property type="entry name" value="Flavocytochrome C3, Chain A"/>
    <property type="match status" value="1"/>
</dbReference>
<dbReference type="PANTHER" id="PTHR35038:SF8">
    <property type="entry name" value="C-TYPE POLYHEME CYTOCHROME OMCC"/>
    <property type="match status" value="1"/>
</dbReference>
<dbReference type="PANTHER" id="PTHR35038">
    <property type="entry name" value="DISSIMILATORY SULFITE REDUCTASE SIRA"/>
    <property type="match status" value="1"/>
</dbReference>
<reference evidence="4" key="1">
    <citation type="submission" date="2016-10" db="EMBL/GenBank/DDBJ databases">
        <authorList>
            <person name="Varghese N."/>
            <person name="Submissions S."/>
        </authorList>
    </citation>
    <scope>NUCLEOTIDE SEQUENCE [LARGE SCALE GENOMIC DNA]</scope>
    <source>
        <strain evidence="4">DSM 3695</strain>
    </source>
</reference>
<dbReference type="Pfam" id="PF13435">
    <property type="entry name" value="Cytochrome_C554"/>
    <property type="match status" value="1"/>
</dbReference>
<feature type="domain" description="Cytochrome c-552/4" evidence="2">
    <location>
        <begin position="169"/>
        <end position="211"/>
    </location>
</feature>
<dbReference type="STRING" id="29529.SAMN04488122_4088"/>
<dbReference type="InterPro" id="IPR051829">
    <property type="entry name" value="Multiheme_Cytochr_ET"/>
</dbReference>
<evidence type="ECO:0000313" key="4">
    <source>
        <dbReference type="Proteomes" id="UP000199310"/>
    </source>
</evidence>
<name>A0A1I0S6F2_9BACT</name>
<evidence type="ECO:0000259" key="2">
    <source>
        <dbReference type="Pfam" id="PF13435"/>
    </source>
</evidence>
<dbReference type="Proteomes" id="UP000199310">
    <property type="component" value="Unassembled WGS sequence"/>
</dbReference>
<evidence type="ECO:0000313" key="3">
    <source>
        <dbReference type="EMBL" id="SEW51043.1"/>
    </source>
</evidence>
<gene>
    <name evidence="3" type="ORF">SAMN04488122_4088</name>
</gene>
<dbReference type="SUPFAM" id="SSF48695">
    <property type="entry name" value="Multiheme cytochromes"/>
    <property type="match status" value="1"/>
</dbReference>
<dbReference type="InterPro" id="IPR036280">
    <property type="entry name" value="Multihaem_cyt_sf"/>
</dbReference>
<organism evidence="3 4">
    <name type="scientific">Chitinophaga arvensicola</name>
    <dbReference type="NCBI Taxonomy" id="29529"/>
    <lineage>
        <taxon>Bacteria</taxon>
        <taxon>Pseudomonadati</taxon>
        <taxon>Bacteroidota</taxon>
        <taxon>Chitinophagia</taxon>
        <taxon>Chitinophagales</taxon>
        <taxon>Chitinophagaceae</taxon>
        <taxon>Chitinophaga</taxon>
    </lineage>
</organism>
<dbReference type="OrthoDB" id="9814800at2"/>